<accession>A0A4P9WE02</accession>
<reference evidence="2" key="1">
    <citation type="journal article" date="2018" name="Nat. Microbiol.">
        <title>Leveraging single-cell genomics to expand the fungal tree of life.</title>
        <authorList>
            <person name="Ahrendt S.R."/>
            <person name="Quandt C.A."/>
            <person name="Ciobanu D."/>
            <person name="Clum A."/>
            <person name="Salamov A."/>
            <person name="Andreopoulos B."/>
            <person name="Cheng J.F."/>
            <person name="Woyke T."/>
            <person name="Pelin A."/>
            <person name="Henrissat B."/>
            <person name="Reynolds N.K."/>
            <person name="Benny G.L."/>
            <person name="Smith M.E."/>
            <person name="James T.Y."/>
            <person name="Grigoriev I.V."/>
        </authorList>
    </citation>
    <scope>NUCLEOTIDE SEQUENCE [LARGE SCALE GENOMIC DNA]</scope>
</reference>
<dbReference type="Proteomes" id="UP000269721">
    <property type="component" value="Unassembled WGS sequence"/>
</dbReference>
<dbReference type="EMBL" id="KZ995305">
    <property type="protein sequence ID" value="RKO90939.1"/>
    <property type="molecule type" value="Genomic_DNA"/>
</dbReference>
<evidence type="ECO:0000313" key="2">
    <source>
        <dbReference type="Proteomes" id="UP000269721"/>
    </source>
</evidence>
<protein>
    <submittedName>
        <fullName evidence="1">Uncharacterized protein</fullName>
    </submittedName>
</protein>
<sequence length="170" mass="18421">MSLNDPSTLKGIAHLCFLPEYAEPHPATTDTTTVSPPQTINPQGWFQAHFISLTSSRSLSLLGTPARNPPQLHPCCISPSSPPRFWTVTVADHENDVRFVLENVQEATEGGDAVRLDSEWDDAVVKEVGGKEVGDDGGRGEGGEGGSRVRLQFETTVVKIEQAAFGHMKR</sequence>
<keyword evidence="2" id="KW-1185">Reference proteome</keyword>
<name>A0A4P9WE02_9FUNG</name>
<dbReference type="OrthoDB" id="10257301at2759"/>
<proteinExistence type="predicted"/>
<gene>
    <name evidence="1" type="ORF">BDK51DRAFT_43299</name>
</gene>
<organism evidence="1 2">
    <name type="scientific">Blyttiomyces helicus</name>
    <dbReference type="NCBI Taxonomy" id="388810"/>
    <lineage>
        <taxon>Eukaryota</taxon>
        <taxon>Fungi</taxon>
        <taxon>Fungi incertae sedis</taxon>
        <taxon>Chytridiomycota</taxon>
        <taxon>Chytridiomycota incertae sedis</taxon>
        <taxon>Chytridiomycetes</taxon>
        <taxon>Chytridiomycetes incertae sedis</taxon>
        <taxon>Blyttiomyces</taxon>
    </lineage>
</organism>
<dbReference type="AlphaFoldDB" id="A0A4P9WE02"/>
<evidence type="ECO:0000313" key="1">
    <source>
        <dbReference type="EMBL" id="RKO90939.1"/>
    </source>
</evidence>